<comment type="caution">
    <text evidence="2">The sequence shown here is derived from an EMBL/GenBank/DDBJ whole genome shotgun (WGS) entry which is preliminary data.</text>
</comment>
<accession>A0A1R1XY09</accession>
<dbReference type="InterPro" id="IPR001394">
    <property type="entry name" value="Peptidase_C19_UCH"/>
</dbReference>
<dbReference type="GO" id="GO:0005829">
    <property type="term" value="C:cytosol"/>
    <property type="evidence" value="ECO:0007669"/>
    <property type="project" value="TreeGrafter"/>
</dbReference>
<evidence type="ECO:0000313" key="2">
    <source>
        <dbReference type="EMBL" id="OMJ19571.1"/>
    </source>
</evidence>
<dbReference type="OrthoDB" id="2420415at2759"/>
<name>A0A1R1XY09_9FUNG</name>
<gene>
    <name evidence="2" type="ORF">AYI69_g6572</name>
</gene>
<dbReference type="AlphaFoldDB" id="A0A1R1XY09"/>
<proteinExistence type="predicted"/>
<dbReference type="SUPFAM" id="SSF54001">
    <property type="entry name" value="Cysteine proteinases"/>
    <property type="match status" value="1"/>
</dbReference>
<keyword evidence="2" id="KW-0378">Hydrolase</keyword>
<dbReference type="PANTHER" id="PTHR24006">
    <property type="entry name" value="UBIQUITIN CARBOXYL-TERMINAL HYDROLASE"/>
    <property type="match status" value="1"/>
</dbReference>
<dbReference type="PROSITE" id="PS50235">
    <property type="entry name" value="USP_3"/>
    <property type="match status" value="1"/>
</dbReference>
<dbReference type="InterPro" id="IPR028889">
    <property type="entry name" value="USP"/>
</dbReference>
<dbReference type="GO" id="GO:0005634">
    <property type="term" value="C:nucleus"/>
    <property type="evidence" value="ECO:0007669"/>
    <property type="project" value="TreeGrafter"/>
</dbReference>
<dbReference type="InterPro" id="IPR050164">
    <property type="entry name" value="Peptidase_C19"/>
</dbReference>
<dbReference type="Gene3D" id="3.90.70.10">
    <property type="entry name" value="Cysteine proteinases"/>
    <property type="match status" value="1"/>
</dbReference>
<dbReference type="InterPro" id="IPR038765">
    <property type="entry name" value="Papain-like_cys_pep_sf"/>
</dbReference>
<dbReference type="InterPro" id="IPR018200">
    <property type="entry name" value="USP_CS"/>
</dbReference>
<reference evidence="3" key="1">
    <citation type="submission" date="2017-01" db="EMBL/GenBank/DDBJ databases">
        <authorList>
            <person name="Wang Y."/>
            <person name="White M."/>
            <person name="Kvist S."/>
            <person name="Moncalvo J.-M."/>
        </authorList>
    </citation>
    <scope>NUCLEOTIDE SEQUENCE [LARGE SCALE GENOMIC DNA]</scope>
    <source>
        <strain evidence="3">ID-206-W2</strain>
    </source>
</reference>
<protein>
    <submittedName>
        <fullName evidence="2">Ubiquitin carboxyl-terminal hydrolase 7</fullName>
    </submittedName>
</protein>
<dbReference type="PROSITE" id="PS00973">
    <property type="entry name" value="USP_2"/>
    <property type="match status" value="1"/>
</dbReference>
<dbReference type="Proteomes" id="UP000187429">
    <property type="component" value="Unassembled WGS sequence"/>
</dbReference>
<dbReference type="Pfam" id="PF00443">
    <property type="entry name" value="UCH"/>
    <property type="match status" value="1"/>
</dbReference>
<evidence type="ECO:0000313" key="3">
    <source>
        <dbReference type="Proteomes" id="UP000187429"/>
    </source>
</evidence>
<evidence type="ECO:0000259" key="1">
    <source>
        <dbReference type="PROSITE" id="PS50235"/>
    </source>
</evidence>
<keyword evidence="3" id="KW-1185">Reference proteome</keyword>
<sequence>MDVLNSNKSNSSQSSVKPSPIIASLILDPLNFNFSKSSSEASSNDDPKKKDHSFKFLSSSFSPQQDITECLSLIETYFDQATPVNTSNQIYILDSIFHGELRLSFEIDDKCSDKNSHNKSHTKDEGFNRVIINLDEGKAKNTIKNSLELFFNTQEIEWSSDRLDEDQVPIDVNIQVLILTSKKKNIISFIVGSTKTPATAFKRISVLKSPVFLQVQIQRTMFDMQKGESYKSEAKTHIDTEISLRAFCDACNSDPSEYTLHALMFHEGTVEYGHYWIFIKDHKSQGWYKYNDSEVTACNIANVIDYQTSGNVYCAIYIRNDCLDLASV</sequence>
<dbReference type="PANTHER" id="PTHR24006:SF827">
    <property type="entry name" value="UBIQUITIN CARBOXYL-TERMINAL HYDROLASE 34"/>
    <property type="match status" value="1"/>
</dbReference>
<feature type="domain" description="USP" evidence="1">
    <location>
        <begin position="1"/>
        <end position="320"/>
    </location>
</feature>
<dbReference type="CDD" id="cd02257">
    <property type="entry name" value="Peptidase_C19"/>
    <property type="match status" value="1"/>
</dbReference>
<dbReference type="EMBL" id="LSSM01002969">
    <property type="protein sequence ID" value="OMJ19571.1"/>
    <property type="molecule type" value="Genomic_DNA"/>
</dbReference>
<organism evidence="2 3">
    <name type="scientific">Smittium culicis</name>
    <dbReference type="NCBI Taxonomy" id="133412"/>
    <lineage>
        <taxon>Eukaryota</taxon>
        <taxon>Fungi</taxon>
        <taxon>Fungi incertae sedis</taxon>
        <taxon>Zoopagomycota</taxon>
        <taxon>Kickxellomycotina</taxon>
        <taxon>Harpellomycetes</taxon>
        <taxon>Harpellales</taxon>
        <taxon>Legeriomycetaceae</taxon>
        <taxon>Smittium</taxon>
    </lineage>
</organism>
<dbReference type="GO" id="GO:0004843">
    <property type="term" value="F:cysteine-type deubiquitinase activity"/>
    <property type="evidence" value="ECO:0007669"/>
    <property type="project" value="InterPro"/>
</dbReference>
<dbReference type="GO" id="GO:0016579">
    <property type="term" value="P:protein deubiquitination"/>
    <property type="evidence" value="ECO:0007669"/>
    <property type="project" value="InterPro"/>
</dbReference>